<reference evidence="3" key="1">
    <citation type="submission" date="2018-11" db="EMBL/GenBank/DDBJ databases">
        <authorList>
            <person name="Grassa J C."/>
        </authorList>
    </citation>
    <scope>NUCLEOTIDE SEQUENCE [LARGE SCALE GENOMIC DNA]</scope>
</reference>
<dbReference type="Gramene" id="evm.model.06.1134">
    <property type="protein sequence ID" value="cds.evm.model.06.1134"/>
    <property type="gene ID" value="evm.TU.06.1134"/>
</dbReference>
<accession>A0A803PT84</accession>
<evidence type="ECO:0000259" key="2">
    <source>
        <dbReference type="Pfam" id="PF13456"/>
    </source>
</evidence>
<dbReference type="InterPro" id="IPR036397">
    <property type="entry name" value="RNaseH_sf"/>
</dbReference>
<dbReference type="PANTHER" id="PTHR47723">
    <property type="entry name" value="OS05G0353850 PROTEIN"/>
    <property type="match status" value="1"/>
</dbReference>
<organism evidence="3 4">
    <name type="scientific">Cannabis sativa</name>
    <name type="common">Hemp</name>
    <name type="synonym">Marijuana</name>
    <dbReference type="NCBI Taxonomy" id="3483"/>
    <lineage>
        <taxon>Eukaryota</taxon>
        <taxon>Viridiplantae</taxon>
        <taxon>Streptophyta</taxon>
        <taxon>Embryophyta</taxon>
        <taxon>Tracheophyta</taxon>
        <taxon>Spermatophyta</taxon>
        <taxon>Magnoliopsida</taxon>
        <taxon>eudicotyledons</taxon>
        <taxon>Gunneridae</taxon>
        <taxon>Pentapetalae</taxon>
        <taxon>rosids</taxon>
        <taxon>fabids</taxon>
        <taxon>Rosales</taxon>
        <taxon>Cannabaceae</taxon>
        <taxon>Cannabis</taxon>
    </lineage>
</organism>
<dbReference type="Gene3D" id="3.30.420.10">
    <property type="entry name" value="Ribonuclease H-like superfamily/Ribonuclease H"/>
    <property type="match status" value="1"/>
</dbReference>
<evidence type="ECO:0000256" key="1">
    <source>
        <dbReference type="SAM" id="MobiDB-lite"/>
    </source>
</evidence>
<dbReference type="EnsemblPlants" id="evm.model.06.1134">
    <property type="protein sequence ID" value="cds.evm.model.06.1134"/>
    <property type="gene ID" value="evm.TU.06.1134"/>
</dbReference>
<dbReference type="CDD" id="cd06222">
    <property type="entry name" value="RNase_H_like"/>
    <property type="match status" value="1"/>
</dbReference>
<reference evidence="3" key="2">
    <citation type="submission" date="2021-03" db="UniProtKB">
        <authorList>
            <consortium name="EnsemblPlants"/>
        </authorList>
    </citation>
    <scope>IDENTIFICATION</scope>
</reference>
<dbReference type="Pfam" id="PF13456">
    <property type="entry name" value="RVT_3"/>
    <property type="match status" value="1"/>
</dbReference>
<sequence>MVEELEPEALEQAERNFDEQAHSNAEHNAPDGDASEENTTHQMAMHPKKRSRSGLGIFSLADVSDSLQRATEFMQNKLWQDQVETLATVPTLQKSHDNNEFWRVQVDASVVGKDAGFAAVHQQVQPSDSLVSVDCATVEGVFEAELLGITCALQMAISRNIPKVWIETDSKSTALAFEARELPFGWNTFPLFNYCLVLCKSLVDVRVSFIPGQENECADALARWARITKVKNSGFLREVAPFCGH</sequence>
<name>A0A803PT84_CANSA</name>
<dbReference type="InterPro" id="IPR002156">
    <property type="entry name" value="RNaseH_domain"/>
</dbReference>
<protein>
    <recommendedName>
        <fullName evidence="2">RNase H type-1 domain-containing protein</fullName>
    </recommendedName>
</protein>
<proteinExistence type="predicted"/>
<keyword evidence="4" id="KW-1185">Reference proteome</keyword>
<dbReference type="EMBL" id="UZAU01000590">
    <property type="status" value="NOT_ANNOTATED_CDS"/>
    <property type="molecule type" value="Genomic_DNA"/>
</dbReference>
<dbReference type="PANTHER" id="PTHR47723:SF23">
    <property type="entry name" value="REVERSE TRANSCRIPTASE-LIKE PROTEIN"/>
    <property type="match status" value="1"/>
</dbReference>
<feature type="compositionally biased region" description="Acidic residues" evidence="1">
    <location>
        <begin position="1"/>
        <end position="11"/>
    </location>
</feature>
<dbReference type="GO" id="GO:0004523">
    <property type="term" value="F:RNA-DNA hybrid ribonuclease activity"/>
    <property type="evidence" value="ECO:0007669"/>
    <property type="project" value="InterPro"/>
</dbReference>
<dbReference type="AlphaFoldDB" id="A0A803PT84"/>
<dbReference type="Proteomes" id="UP000596661">
    <property type="component" value="Chromosome 6"/>
</dbReference>
<dbReference type="InterPro" id="IPR044730">
    <property type="entry name" value="RNase_H-like_dom_plant"/>
</dbReference>
<dbReference type="InterPro" id="IPR012337">
    <property type="entry name" value="RNaseH-like_sf"/>
</dbReference>
<dbReference type="SUPFAM" id="SSF53098">
    <property type="entry name" value="Ribonuclease H-like"/>
    <property type="match status" value="1"/>
</dbReference>
<feature type="region of interest" description="Disordered" evidence="1">
    <location>
        <begin position="1"/>
        <end position="51"/>
    </location>
</feature>
<evidence type="ECO:0000313" key="4">
    <source>
        <dbReference type="Proteomes" id="UP000596661"/>
    </source>
</evidence>
<dbReference type="InterPro" id="IPR053151">
    <property type="entry name" value="RNase_H-like"/>
</dbReference>
<dbReference type="GO" id="GO:0003676">
    <property type="term" value="F:nucleic acid binding"/>
    <property type="evidence" value="ECO:0007669"/>
    <property type="project" value="InterPro"/>
</dbReference>
<feature type="compositionally biased region" description="Basic and acidic residues" evidence="1">
    <location>
        <begin position="12"/>
        <end position="30"/>
    </location>
</feature>
<evidence type="ECO:0000313" key="3">
    <source>
        <dbReference type="EnsemblPlants" id="cds.evm.model.06.1134"/>
    </source>
</evidence>
<feature type="domain" description="RNase H type-1" evidence="2">
    <location>
        <begin position="136"/>
        <end position="225"/>
    </location>
</feature>